<keyword evidence="1" id="KW-0472">Membrane</keyword>
<evidence type="ECO:0000313" key="2">
    <source>
        <dbReference type="EMBL" id="CAI7997271.1"/>
    </source>
</evidence>
<dbReference type="EMBL" id="CASHTH010000306">
    <property type="protein sequence ID" value="CAI7997271.1"/>
    <property type="molecule type" value="Genomic_DNA"/>
</dbReference>
<name>A0AA35W498_GEOBA</name>
<reference evidence="2" key="1">
    <citation type="submission" date="2023-03" db="EMBL/GenBank/DDBJ databases">
        <authorList>
            <person name="Steffen K."/>
            <person name="Cardenas P."/>
        </authorList>
    </citation>
    <scope>NUCLEOTIDE SEQUENCE</scope>
</reference>
<protein>
    <submittedName>
        <fullName evidence="2">Uncharacterized protein</fullName>
    </submittedName>
</protein>
<dbReference type="Proteomes" id="UP001174909">
    <property type="component" value="Unassembled WGS sequence"/>
</dbReference>
<evidence type="ECO:0000313" key="3">
    <source>
        <dbReference type="Proteomes" id="UP001174909"/>
    </source>
</evidence>
<accession>A0AA35W498</accession>
<keyword evidence="1" id="KW-0812">Transmembrane</keyword>
<gene>
    <name evidence="2" type="ORF">GBAR_LOCUS2125</name>
</gene>
<feature type="transmembrane region" description="Helical" evidence="1">
    <location>
        <begin position="111"/>
        <end position="135"/>
    </location>
</feature>
<evidence type="ECO:0000256" key="1">
    <source>
        <dbReference type="SAM" id="Phobius"/>
    </source>
</evidence>
<organism evidence="2 3">
    <name type="scientific">Geodia barretti</name>
    <name type="common">Barrett's horny sponge</name>
    <dbReference type="NCBI Taxonomy" id="519541"/>
    <lineage>
        <taxon>Eukaryota</taxon>
        <taxon>Metazoa</taxon>
        <taxon>Porifera</taxon>
        <taxon>Demospongiae</taxon>
        <taxon>Heteroscleromorpha</taxon>
        <taxon>Tetractinellida</taxon>
        <taxon>Astrophorina</taxon>
        <taxon>Geodiidae</taxon>
        <taxon>Geodia</taxon>
    </lineage>
</organism>
<dbReference type="AlphaFoldDB" id="A0AA35W498"/>
<proteinExistence type="predicted"/>
<comment type="caution">
    <text evidence="2">The sequence shown here is derived from an EMBL/GenBank/DDBJ whole genome shotgun (WGS) entry which is preliminary data.</text>
</comment>
<keyword evidence="3" id="KW-1185">Reference proteome</keyword>
<sequence>MEYSNYLTDGDSVQKQLREALAGLGLEVVDIRAESYGLKQTQIIISLSSMSGDKILLEDLEALLLEQLKSPSVMSIKVGHHEEPKSINVVSRPLVRQSSSSSGSGGADKTAIIAAVTLTVVVALVGAIVIMVIVTRARRMTPIPKTTTV</sequence>
<keyword evidence="1" id="KW-1133">Transmembrane helix</keyword>